<organism evidence="3 4">
    <name type="scientific">Durusdinium trenchii</name>
    <dbReference type="NCBI Taxonomy" id="1381693"/>
    <lineage>
        <taxon>Eukaryota</taxon>
        <taxon>Sar</taxon>
        <taxon>Alveolata</taxon>
        <taxon>Dinophyceae</taxon>
        <taxon>Suessiales</taxon>
        <taxon>Symbiodiniaceae</taxon>
        <taxon>Durusdinium</taxon>
    </lineage>
</organism>
<protein>
    <submittedName>
        <fullName evidence="3">Uncharacterized protein</fullName>
    </submittedName>
</protein>
<proteinExistence type="predicted"/>
<name>A0ABP0KKZ7_9DINO</name>
<feature type="region of interest" description="Disordered" evidence="2">
    <location>
        <begin position="388"/>
        <end position="463"/>
    </location>
</feature>
<feature type="compositionally biased region" description="Basic and acidic residues" evidence="2">
    <location>
        <begin position="145"/>
        <end position="161"/>
    </location>
</feature>
<reference evidence="3 4" key="1">
    <citation type="submission" date="2024-02" db="EMBL/GenBank/DDBJ databases">
        <authorList>
            <person name="Chen Y."/>
            <person name="Shah S."/>
            <person name="Dougan E. K."/>
            <person name="Thang M."/>
            <person name="Chan C."/>
        </authorList>
    </citation>
    <scope>NUCLEOTIDE SEQUENCE [LARGE SCALE GENOMIC DNA]</scope>
</reference>
<gene>
    <name evidence="3" type="ORF">SCF082_LOCUS17961</name>
</gene>
<evidence type="ECO:0000313" key="4">
    <source>
        <dbReference type="Proteomes" id="UP001642464"/>
    </source>
</evidence>
<keyword evidence="1" id="KW-0175">Coiled coil</keyword>
<evidence type="ECO:0000313" key="3">
    <source>
        <dbReference type="EMBL" id="CAK9027524.1"/>
    </source>
</evidence>
<feature type="region of interest" description="Disordered" evidence="2">
    <location>
        <begin position="139"/>
        <end position="212"/>
    </location>
</feature>
<keyword evidence="4" id="KW-1185">Reference proteome</keyword>
<comment type="caution">
    <text evidence="3">The sequence shown here is derived from an EMBL/GenBank/DDBJ whole genome shotgun (WGS) entry which is preliminary data.</text>
</comment>
<evidence type="ECO:0000256" key="2">
    <source>
        <dbReference type="SAM" id="MobiDB-lite"/>
    </source>
</evidence>
<feature type="compositionally biased region" description="Basic and acidic residues" evidence="2">
    <location>
        <begin position="426"/>
        <end position="463"/>
    </location>
</feature>
<accession>A0ABP0KKZ7</accession>
<feature type="coiled-coil region" evidence="1">
    <location>
        <begin position="247"/>
        <end position="298"/>
    </location>
</feature>
<dbReference type="EMBL" id="CAXAMM010011947">
    <property type="protein sequence ID" value="CAK9027524.1"/>
    <property type="molecule type" value="Genomic_DNA"/>
</dbReference>
<evidence type="ECO:0000256" key="1">
    <source>
        <dbReference type="SAM" id="Coils"/>
    </source>
</evidence>
<sequence length="549" mass="61061">MDALQGIIDRAVESKGAAAFLLGEYDTKKVTTAVSAAGLHQNAAWVKDFFNISKGEILAGQLKQRIQKYGHSHNTSDWKDELWAGKIASQMVCILSHVRRLGREPDKLRQCLQGATGAQRHTIEELVALYACKKANEPPQPSPDACKKAQEPSQDACKKANEPPQPSPDACKKAQEPSQDACKKANSSSSVGLPLRKSHTESAPGSEQACKKARTLKEEISMVSVDSHGFPMILKSPEASKDRERPMSILERQRASYREQLQQAAQAAAQQHVADGSSRLAEERAAFLELQQKFLEERVQDWYGKDEALARVEQGLLPVRKVGRKFFEFLLVKQQTTLSLEQKKRLAAEQEMALKGPELLACKKALAAGRTEKEWEALWSERRPEKSFQLEDALSESSSDTSPGEEVATEEEADAALTFLRGLRKGQSEAETNKDKKNTKEEKKAEQESKKQQLKAAKEEKQKKLEAEKLAKQKTTVKKMLSIVSKEVADLKKACKKASSSDWGKHELANLSKCRDELEDLQMDCLESVKEKLLQSAAALKASKKLIEK</sequence>
<dbReference type="Proteomes" id="UP001642464">
    <property type="component" value="Unassembled WGS sequence"/>
</dbReference>